<name>A0A8S5R8E9_9VIRU</name>
<dbReference type="EMBL" id="BK015833">
    <property type="protein sequence ID" value="DAE27252.1"/>
    <property type="molecule type" value="Genomic_DNA"/>
</dbReference>
<accession>A0A8S5R8E9</accession>
<evidence type="ECO:0000313" key="2">
    <source>
        <dbReference type="EMBL" id="DAE27252.1"/>
    </source>
</evidence>
<protein>
    <submittedName>
        <fullName evidence="2">Antitoxin</fullName>
    </submittedName>
</protein>
<reference evidence="2" key="1">
    <citation type="journal article" date="2021" name="Proc. Natl. Acad. Sci. U.S.A.">
        <title>A Catalog of Tens of Thousands of Viruses from Human Metagenomes Reveals Hidden Associations with Chronic Diseases.</title>
        <authorList>
            <person name="Tisza M.J."/>
            <person name="Buck C.B."/>
        </authorList>
    </citation>
    <scope>NUCLEOTIDE SEQUENCE</scope>
    <source>
        <strain evidence="2">Ctee23</strain>
    </source>
</reference>
<evidence type="ECO:0000256" key="1">
    <source>
        <dbReference type="SAM" id="MobiDB-lite"/>
    </source>
</evidence>
<proteinExistence type="predicted"/>
<feature type="region of interest" description="Disordered" evidence="1">
    <location>
        <begin position="47"/>
        <end position="66"/>
    </location>
</feature>
<organism evidence="2">
    <name type="scientific">virus sp. ctee23</name>
    <dbReference type="NCBI Taxonomy" id="2826809"/>
    <lineage>
        <taxon>Viruses</taxon>
    </lineage>
</organism>
<sequence length="100" mass="11139">MEMEKMICRTPEEFRQACVKYASARPVVRGRTLYAYGEAVAELVTGRGGARSGAGRKPSGDAPKVPYTIKIKPETRRRIDELKRTGFSIGRCVDEMVAKM</sequence>